<gene>
    <name evidence="2" type="ORF">PCG10_003313</name>
</gene>
<keyword evidence="1" id="KW-0812">Transmembrane</keyword>
<dbReference type="Proteomes" id="UP000701341">
    <property type="component" value="Unassembled WGS sequence"/>
</dbReference>
<accession>A0A9P5GRH0</accession>
<protein>
    <submittedName>
        <fullName evidence="2">Uncharacterized protein</fullName>
    </submittedName>
</protein>
<keyword evidence="1" id="KW-1133">Transmembrane helix</keyword>
<proteinExistence type="predicted"/>
<dbReference type="EMBL" id="JAAOZQ010000018">
    <property type="protein sequence ID" value="KAF7527112.1"/>
    <property type="molecule type" value="Genomic_DNA"/>
</dbReference>
<organism evidence="2 3">
    <name type="scientific">Penicillium crustosum</name>
    <name type="common">Blue mold fungus</name>
    <dbReference type="NCBI Taxonomy" id="36656"/>
    <lineage>
        <taxon>Eukaryota</taxon>
        <taxon>Fungi</taxon>
        <taxon>Dikarya</taxon>
        <taxon>Ascomycota</taxon>
        <taxon>Pezizomycotina</taxon>
        <taxon>Eurotiomycetes</taxon>
        <taxon>Eurotiomycetidae</taxon>
        <taxon>Eurotiales</taxon>
        <taxon>Aspergillaceae</taxon>
        <taxon>Penicillium</taxon>
    </lineage>
</organism>
<dbReference type="AlphaFoldDB" id="A0A9P5GRH0"/>
<reference evidence="2" key="1">
    <citation type="submission" date="2020-02" db="EMBL/GenBank/DDBJ databases">
        <authorList>
            <person name="Lichtner F.J."/>
        </authorList>
    </citation>
    <scope>NUCLEOTIDE SEQUENCE</scope>
    <source>
        <strain evidence="2">G10</strain>
    </source>
</reference>
<evidence type="ECO:0000256" key="1">
    <source>
        <dbReference type="SAM" id="Phobius"/>
    </source>
</evidence>
<sequence>MALHTPHARTHAASRHAATQAALATLDAQEQLFDLMATNYSSIYALCIYTLGAGIFLSVTILEYPPADMGILNGMLRAIRKAIHRLELAQERVSLAGPGSRLLKLCYQKMQASAQDRSSLQGAAAYGANPVAAASFMHAPFSGGTHIAESPDQPSEILAYDSGSGISLSDGLPFDSTVMFEDITQPHFNMEAWVRELDQTNGLGWSSLP</sequence>
<evidence type="ECO:0000313" key="2">
    <source>
        <dbReference type="EMBL" id="KAF7527112.1"/>
    </source>
</evidence>
<feature type="transmembrane region" description="Helical" evidence="1">
    <location>
        <begin position="43"/>
        <end position="62"/>
    </location>
</feature>
<comment type="caution">
    <text evidence="2">The sequence shown here is derived from an EMBL/GenBank/DDBJ whole genome shotgun (WGS) entry which is preliminary data.</text>
</comment>
<keyword evidence="3" id="KW-1185">Reference proteome</keyword>
<keyword evidence="1" id="KW-0472">Membrane</keyword>
<name>A0A9P5GRH0_PENCR</name>
<evidence type="ECO:0000313" key="3">
    <source>
        <dbReference type="Proteomes" id="UP000701341"/>
    </source>
</evidence>